<sequence length="33" mass="3864">MNCELCDKEFFDDSGVLTKYLFHKIIFHGDALN</sequence>
<reference evidence="1" key="1">
    <citation type="journal article" date="2024" name="Environ. Microbiol. Rep.">
        <title>Hiding in plain sight: The discovery of complete genomes of 11 hypothetical spindle-shaped viruses that putatively infect mesophilic ammonia-oxidizing archaea.</title>
        <authorList>
            <person name="Ni Y."/>
            <person name="Xu T."/>
            <person name="Yan S."/>
            <person name="Chen L."/>
            <person name="Wang Y."/>
        </authorList>
    </citation>
    <scope>NUCLEOTIDE SEQUENCE</scope>
    <source>
        <strain evidence="1">NBC1</strain>
    </source>
</reference>
<name>A0AAT9J7B1_9VIRU</name>
<protein>
    <submittedName>
        <fullName evidence="1">ORF47</fullName>
    </submittedName>
</protein>
<reference evidence="1" key="2">
    <citation type="submission" date="2024-03" db="EMBL/GenBank/DDBJ databases">
        <authorList>
            <person name="Ni Y."/>
            <person name="Xu T."/>
            <person name="Yan S."/>
            <person name="Chen L."/>
            <person name="Wang Y."/>
        </authorList>
    </citation>
    <scope>NUCLEOTIDE SEQUENCE</scope>
    <source>
        <strain evidence="1">NBC1</strain>
    </source>
</reference>
<proteinExistence type="predicted"/>
<evidence type="ECO:0000313" key="1">
    <source>
        <dbReference type="EMBL" id="DBA51905.1"/>
    </source>
</evidence>
<organism evidence="1">
    <name type="scientific">Nitrosopumilaceae spindle-shaped virus</name>
    <dbReference type="NCBI Taxonomy" id="3065433"/>
    <lineage>
        <taxon>Viruses</taxon>
    </lineage>
</organism>
<accession>A0AAT9J7B1</accession>
<dbReference type="EMBL" id="BK067786">
    <property type="protein sequence ID" value="DBA51905.1"/>
    <property type="molecule type" value="Genomic_DNA"/>
</dbReference>